<dbReference type="InterPro" id="IPR036249">
    <property type="entry name" value="Thioredoxin-like_sf"/>
</dbReference>
<feature type="domain" description="Alkyl hydroperoxide reductase subunit C/ Thiol specific antioxidant" evidence="1">
    <location>
        <begin position="69"/>
        <end position="151"/>
    </location>
</feature>
<dbReference type="OrthoDB" id="338622at2759"/>
<dbReference type="SUPFAM" id="SSF52833">
    <property type="entry name" value="Thioredoxin-like"/>
    <property type="match status" value="1"/>
</dbReference>
<dbReference type="GO" id="GO:0016491">
    <property type="term" value="F:oxidoreductase activity"/>
    <property type="evidence" value="ECO:0007669"/>
    <property type="project" value="InterPro"/>
</dbReference>
<dbReference type="EMBL" id="CP033148">
    <property type="protein sequence ID" value="AYO41497.1"/>
    <property type="molecule type" value="Genomic_DNA"/>
</dbReference>
<evidence type="ECO:0000259" key="1">
    <source>
        <dbReference type="Pfam" id="PF00578"/>
    </source>
</evidence>
<gene>
    <name evidence="2" type="ORF">DNF11_0547</name>
</gene>
<dbReference type="VEuPathDB" id="FungiDB:DNF11_0547"/>
<dbReference type="STRING" id="425264.A0A3G2S610"/>
<sequence>MSNKSRPPFDPSTMHLVGHPLPVLVSLASTDNSTVDLFRDSFLRPILLSTFALSGHTAESVQSCEAAHQLESFKLHMSALKEVQSNLAVFGLSADDVSTLTRIRDTLQLPFELLSDAQGELADKLDLPRFTDADGRVALRRCILVLEEGRVSRLLYPLADARDAGARAFRLLRHGMEPF</sequence>
<reference evidence="2 3" key="1">
    <citation type="submission" date="2018-10" db="EMBL/GenBank/DDBJ databases">
        <title>Complete genome sequence of Malassezia restricta CBS 7877.</title>
        <authorList>
            <person name="Morand S.C."/>
            <person name="Bertignac M."/>
            <person name="Iltis A."/>
            <person name="Kolder I."/>
            <person name="Pirovano W."/>
            <person name="Jourdain R."/>
            <person name="Clavaud C."/>
        </authorList>
    </citation>
    <scope>NUCLEOTIDE SEQUENCE [LARGE SCALE GENOMIC DNA]</scope>
    <source>
        <strain evidence="2 3">CBS 7877</strain>
    </source>
</reference>
<evidence type="ECO:0000313" key="2">
    <source>
        <dbReference type="EMBL" id="AYO41497.1"/>
    </source>
</evidence>
<organism evidence="2 3">
    <name type="scientific">Malassezia restricta (strain ATCC 96810 / NBRC 103918 / CBS 7877)</name>
    <name type="common">Seborrheic dermatitis infection agent</name>
    <dbReference type="NCBI Taxonomy" id="425264"/>
    <lineage>
        <taxon>Eukaryota</taxon>
        <taxon>Fungi</taxon>
        <taxon>Dikarya</taxon>
        <taxon>Basidiomycota</taxon>
        <taxon>Ustilaginomycotina</taxon>
        <taxon>Malasseziomycetes</taxon>
        <taxon>Malasseziales</taxon>
        <taxon>Malasseziaceae</taxon>
        <taxon>Malassezia</taxon>
    </lineage>
</organism>
<dbReference type="InterPro" id="IPR000866">
    <property type="entry name" value="AhpC/TSA"/>
</dbReference>
<dbReference type="Proteomes" id="UP000269793">
    <property type="component" value="Chromosome I"/>
</dbReference>
<name>A0A3G2S610_MALR7</name>
<protein>
    <submittedName>
        <fullName evidence="2">AhpC/TSA family protein</fullName>
    </submittedName>
</protein>
<dbReference type="GO" id="GO:0016209">
    <property type="term" value="F:antioxidant activity"/>
    <property type="evidence" value="ECO:0007669"/>
    <property type="project" value="InterPro"/>
</dbReference>
<dbReference type="AlphaFoldDB" id="A0A3G2S610"/>
<proteinExistence type="predicted"/>
<dbReference type="Gene3D" id="3.40.30.10">
    <property type="entry name" value="Glutaredoxin"/>
    <property type="match status" value="1"/>
</dbReference>
<evidence type="ECO:0000313" key="3">
    <source>
        <dbReference type="Proteomes" id="UP000269793"/>
    </source>
</evidence>
<accession>A0A3G2S610</accession>
<dbReference type="Pfam" id="PF00578">
    <property type="entry name" value="AhpC-TSA"/>
    <property type="match status" value="1"/>
</dbReference>
<keyword evidence="3" id="KW-1185">Reference proteome</keyword>